<evidence type="ECO:0000259" key="4">
    <source>
        <dbReference type="PROSITE" id="PS50110"/>
    </source>
</evidence>
<evidence type="ECO:0000313" key="6">
    <source>
        <dbReference type="EMBL" id="MST62466.1"/>
    </source>
</evidence>
<gene>
    <name evidence="6" type="ORF">FYJ71_05755</name>
</gene>
<dbReference type="GO" id="GO:0000156">
    <property type="term" value="F:phosphorelay response regulator activity"/>
    <property type="evidence" value="ECO:0007669"/>
    <property type="project" value="InterPro"/>
</dbReference>
<dbReference type="PROSITE" id="PS50110">
    <property type="entry name" value="RESPONSE_REGULATORY"/>
    <property type="match status" value="1"/>
</dbReference>
<evidence type="ECO:0000256" key="3">
    <source>
        <dbReference type="PROSITE-ProRule" id="PRU00169"/>
    </source>
</evidence>
<dbReference type="InterPro" id="IPR001789">
    <property type="entry name" value="Sig_transdc_resp-reg_receiver"/>
</dbReference>
<keyword evidence="7" id="KW-1185">Reference proteome</keyword>
<comment type="function">
    <text evidence="2">May play the central regulatory role in sporulation. It may be an element of the effector pathway responsible for the activation of sporulation genes in response to nutritional stress. Spo0A may act in concert with spo0H (a sigma factor) to control the expression of some genes that are critical to the sporulation process.</text>
</comment>
<dbReference type="Pfam" id="PF04397">
    <property type="entry name" value="LytTR"/>
    <property type="match status" value="1"/>
</dbReference>
<dbReference type="InterPro" id="IPR007492">
    <property type="entry name" value="LytTR_DNA-bd_dom"/>
</dbReference>
<dbReference type="Gene3D" id="3.40.50.2300">
    <property type="match status" value="1"/>
</dbReference>
<dbReference type="Proteomes" id="UP000440713">
    <property type="component" value="Unassembled WGS sequence"/>
</dbReference>
<feature type="domain" description="Response regulatory" evidence="4">
    <location>
        <begin position="3"/>
        <end position="121"/>
    </location>
</feature>
<sequence length="236" mass="28346">MLKIAVCEDDRNFIDLIAGELNLFFSKKNLEIEIFSYESAREFTKSLEYNEYSIYFFDIELGADDGIELATKVRIMDKNGIFIFVTNKSERVYEVFDINTFAFVRKSNLEKELPVVMNRLMDVIEIYTDNRLIKTHNGDIPMTINDIHYVERIGGYLYIHTDKHLYHTRYRYMTEFPFEFDNKIFFEIYRGLMINYSHVICVKNESVMMKNGDELPISRRRKKEFKEMYKKYMLSL</sequence>
<organism evidence="6 7">
    <name type="scientific">Peptostreptococcus porci</name>
    <dbReference type="NCBI Taxonomy" id="2652282"/>
    <lineage>
        <taxon>Bacteria</taxon>
        <taxon>Bacillati</taxon>
        <taxon>Bacillota</taxon>
        <taxon>Clostridia</taxon>
        <taxon>Peptostreptococcales</taxon>
        <taxon>Peptostreptococcaceae</taxon>
        <taxon>Peptostreptococcus</taxon>
    </lineage>
</organism>
<evidence type="ECO:0000313" key="7">
    <source>
        <dbReference type="Proteomes" id="UP000440713"/>
    </source>
</evidence>
<name>A0A6N7XCN8_9FIRM</name>
<dbReference type="EMBL" id="VUNE01000003">
    <property type="protein sequence ID" value="MST62466.1"/>
    <property type="molecule type" value="Genomic_DNA"/>
</dbReference>
<comment type="caution">
    <text evidence="6">The sequence shown here is derived from an EMBL/GenBank/DDBJ whole genome shotgun (WGS) entry which is preliminary data.</text>
</comment>
<keyword evidence="3" id="KW-0597">Phosphoprotein</keyword>
<reference evidence="6 7" key="1">
    <citation type="submission" date="2019-08" db="EMBL/GenBank/DDBJ databases">
        <title>In-depth cultivation of the pig gut microbiome towards novel bacterial diversity and tailored functional studies.</title>
        <authorList>
            <person name="Wylensek D."/>
            <person name="Hitch T.C.A."/>
            <person name="Clavel T."/>
        </authorList>
    </citation>
    <scope>NUCLEOTIDE SEQUENCE [LARGE SCALE GENOMIC DNA]</scope>
    <source>
        <strain evidence="6 7">WCA-SAB-591-4A-A</strain>
    </source>
</reference>
<dbReference type="RefSeq" id="WP_154537862.1">
    <property type="nucleotide sequence ID" value="NZ_JAXFLG010000177.1"/>
</dbReference>
<evidence type="ECO:0000256" key="2">
    <source>
        <dbReference type="ARBA" id="ARBA00024867"/>
    </source>
</evidence>
<dbReference type="PROSITE" id="PS50930">
    <property type="entry name" value="HTH_LYTTR"/>
    <property type="match status" value="1"/>
</dbReference>
<dbReference type="InterPro" id="IPR046947">
    <property type="entry name" value="LytR-like"/>
</dbReference>
<accession>A0A6N7XCN8</accession>
<dbReference type="InterPro" id="IPR011006">
    <property type="entry name" value="CheY-like_superfamily"/>
</dbReference>
<proteinExistence type="predicted"/>
<feature type="modified residue" description="4-aspartylphosphate" evidence="3">
    <location>
        <position position="58"/>
    </location>
</feature>
<dbReference type="GO" id="GO:0003677">
    <property type="term" value="F:DNA binding"/>
    <property type="evidence" value="ECO:0007669"/>
    <property type="project" value="InterPro"/>
</dbReference>
<dbReference type="PANTHER" id="PTHR37299">
    <property type="entry name" value="TRANSCRIPTIONAL REGULATOR-RELATED"/>
    <property type="match status" value="1"/>
</dbReference>
<dbReference type="SMART" id="SM00850">
    <property type="entry name" value="LytTR"/>
    <property type="match status" value="1"/>
</dbReference>
<dbReference type="AlphaFoldDB" id="A0A6N7XCN8"/>
<protein>
    <recommendedName>
        <fullName evidence="1">Stage 0 sporulation protein A homolog</fullName>
    </recommendedName>
</protein>
<dbReference type="SUPFAM" id="SSF52172">
    <property type="entry name" value="CheY-like"/>
    <property type="match status" value="1"/>
</dbReference>
<feature type="domain" description="HTH LytTR-type" evidence="5">
    <location>
        <begin position="133"/>
        <end position="231"/>
    </location>
</feature>
<dbReference type="Pfam" id="PF00072">
    <property type="entry name" value="Response_reg"/>
    <property type="match status" value="1"/>
</dbReference>
<evidence type="ECO:0000256" key="1">
    <source>
        <dbReference type="ARBA" id="ARBA00018672"/>
    </source>
</evidence>
<evidence type="ECO:0000259" key="5">
    <source>
        <dbReference type="PROSITE" id="PS50930"/>
    </source>
</evidence>
<dbReference type="PANTHER" id="PTHR37299:SF1">
    <property type="entry name" value="STAGE 0 SPORULATION PROTEIN A HOMOLOG"/>
    <property type="match status" value="1"/>
</dbReference>
<dbReference type="Gene3D" id="2.40.50.1020">
    <property type="entry name" value="LytTr DNA-binding domain"/>
    <property type="match status" value="1"/>
</dbReference>